<dbReference type="PROSITE" id="PS00028">
    <property type="entry name" value="ZINC_FINGER_C2H2_1"/>
    <property type="match status" value="3"/>
</dbReference>
<feature type="region of interest" description="Disordered" evidence="12">
    <location>
        <begin position="120"/>
        <end position="162"/>
    </location>
</feature>
<evidence type="ECO:0000313" key="16">
    <source>
        <dbReference type="Proteomes" id="UP000524007"/>
    </source>
</evidence>
<keyword evidence="4" id="KW-0677">Repeat</keyword>
<evidence type="ECO:0000256" key="2">
    <source>
        <dbReference type="ARBA" id="ARBA00022491"/>
    </source>
</evidence>
<feature type="domain" description="C2H2-type" evidence="14">
    <location>
        <begin position="555"/>
        <end position="583"/>
    </location>
</feature>
<keyword evidence="2" id="KW-0678">Repressor</keyword>
<dbReference type="InterPro" id="IPR011333">
    <property type="entry name" value="SKP1/BTB/POZ_sf"/>
</dbReference>
<dbReference type="EMBL" id="VXBY01006224">
    <property type="protein sequence ID" value="NXP42471.1"/>
    <property type="molecule type" value="Genomic_DNA"/>
</dbReference>
<keyword evidence="9" id="KW-0804">Transcription</keyword>
<dbReference type="Gene3D" id="3.30.710.10">
    <property type="entry name" value="Potassium Channel Kv1.1, Chain A"/>
    <property type="match status" value="1"/>
</dbReference>
<name>A0A7L2A5Q7_LEILU</name>
<protein>
    <submittedName>
        <fullName evidence="15">KAISO regulator</fullName>
    </submittedName>
</protein>
<keyword evidence="16" id="KW-1185">Reference proteome</keyword>
<sequence length="678" mass="73637">MEGEKLLCATQYPGALLQALNEQRGCGLFCDVIVIVEGQKFPAHRNILSASSSYFHRLFSVADHVVELSFVRAEIFGKILDYIYSSKIMSVQSDLLDELIKSGQELGVKFIADLAVPPAKGKNVPSKVKDSAPGTSASSPNQRDAETQETVIRPEGQEATDGMPVITHSFSLKDIQFETTKITVSDWDGEEDDDVIFCFDIVPPEECTKDKRAESQNQPHSSAAGVSDQKPCGIGGSLHLRSTTAAQNLPLSASQLNSSQTQSGAGFPVSGTPQHFTGDIIGLNRSLLNSSLGASSLHQTRVTPTINLLEENQQPSHNGSVTGVEAAADGDEDVVEDDVGIISSSSPGLVNSSSLVQQPSVPKAASTEGSGVQKKQFTFSQEPSPRRGELKIKISDVLSGNNKELILGVASKDVADGVKIRTLDAATEIGGSSTGGKVYASISEDTYDIVIPVQGDSEEGEAEPDETPRKSGDESPEGKTIKIKHDGHYELEEDGRVYYMCIVCQRPFLHLSSLWRHFNIHSWEKKFLCHYCDKAFALADYRTRHELLHTRERRYQCLVCGKFLLGYQNVASHLRSAHSQEPSGDTKLYLLHPCRSPQVREDSYISAHPSRVGQQFPQGGSVCPVGSGNDGTEGTTSNSPAKQITWDGIFAPQGNETIFKQSQLEGIPEFEFVKPESH</sequence>
<evidence type="ECO:0000256" key="6">
    <source>
        <dbReference type="ARBA" id="ARBA00022833"/>
    </source>
</evidence>
<dbReference type="InterPro" id="IPR013087">
    <property type="entry name" value="Znf_C2H2_type"/>
</dbReference>
<feature type="domain" description="BTB" evidence="13">
    <location>
        <begin position="30"/>
        <end position="92"/>
    </location>
</feature>
<evidence type="ECO:0000256" key="10">
    <source>
        <dbReference type="ARBA" id="ARBA00023242"/>
    </source>
</evidence>
<feature type="compositionally biased region" description="Acidic residues" evidence="12">
    <location>
        <begin position="456"/>
        <end position="465"/>
    </location>
</feature>
<dbReference type="GO" id="GO:0000978">
    <property type="term" value="F:RNA polymerase II cis-regulatory region sequence-specific DNA binding"/>
    <property type="evidence" value="ECO:0007669"/>
    <property type="project" value="TreeGrafter"/>
</dbReference>
<evidence type="ECO:0000256" key="7">
    <source>
        <dbReference type="ARBA" id="ARBA00023015"/>
    </source>
</evidence>
<dbReference type="Gene3D" id="3.30.160.60">
    <property type="entry name" value="Classic Zinc Finger"/>
    <property type="match status" value="3"/>
</dbReference>
<feature type="compositionally biased region" description="Polar residues" evidence="12">
    <location>
        <begin position="367"/>
        <end position="383"/>
    </location>
</feature>
<feature type="compositionally biased region" description="Basic and acidic residues" evidence="12">
    <location>
        <begin position="466"/>
        <end position="482"/>
    </location>
</feature>
<keyword evidence="10" id="KW-0539">Nucleus</keyword>
<feature type="domain" description="C2H2-type" evidence="14">
    <location>
        <begin position="499"/>
        <end position="526"/>
    </location>
</feature>
<dbReference type="SUPFAM" id="SSF54695">
    <property type="entry name" value="POZ domain"/>
    <property type="match status" value="1"/>
</dbReference>
<feature type="compositionally biased region" description="Polar residues" evidence="12">
    <location>
        <begin position="630"/>
        <end position="642"/>
    </location>
</feature>
<dbReference type="AlphaFoldDB" id="A0A7L2A5Q7"/>
<evidence type="ECO:0000256" key="8">
    <source>
        <dbReference type="ARBA" id="ARBA00023125"/>
    </source>
</evidence>
<dbReference type="PROSITE" id="PS50157">
    <property type="entry name" value="ZINC_FINGER_C2H2_2"/>
    <property type="match status" value="3"/>
</dbReference>
<evidence type="ECO:0000256" key="9">
    <source>
        <dbReference type="ARBA" id="ARBA00023163"/>
    </source>
</evidence>
<feature type="region of interest" description="Disordered" evidence="12">
    <location>
        <begin position="209"/>
        <end position="238"/>
    </location>
</feature>
<dbReference type="SMART" id="SM00355">
    <property type="entry name" value="ZnF_C2H2"/>
    <property type="match status" value="3"/>
</dbReference>
<proteinExistence type="predicted"/>
<dbReference type="InterPro" id="IPR036236">
    <property type="entry name" value="Znf_C2H2_sf"/>
</dbReference>
<dbReference type="PANTHER" id="PTHR46105">
    <property type="entry name" value="AGAP004733-PA"/>
    <property type="match status" value="1"/>
</dbReference>
<comment type="subcellular location">
    <subcellularLocation>
        <location evidence="1">Nucleus</location>
    </subcellularLocation>
</comment>
<evidence type="ECO:0000313" key="15">
    <source>
        <dbReference type="EMBL" id="NXP42471.1"/>
    </source>
</evidence>
<dbReference type="GO" id="GO:0008270">
    <property type="term" value="F:zinc ion binding"/>
    <property type="evidence" value="ECO:0007669"/>
    <property type="project" value="UniProtKB-KW"/>
</dbReference>
<dbReference type="GO" id="GO:0005634">
    <property type="term" value="C:nucleus"/>
    <property type="evidence" value="ECO:0007669"/>
    <property type="project" value="UniProtKB-SubCell"/>
</dbReference>
<dbReference type="GO" id="GO:0000981">
    <property type="term" value="F:DNA-binding transcription factor activity, RNA polymerase II-specific"/>
    <property type="evidence" value="ECO:0007669"/>
    <property type="project" value="TreeGrafter"/>
</dbReference>
<dbReference type="InterPro" id="IPR050457">
    <property type="entry name" value="ZnFinger_BTB_dom_contain"/>
</dbReference>
<keyword evidence="8" id="KW-0238">DNA-binding</keyword>
<gene>
    <name evidence="15" type="primary">Zbtb33_1</name>
    <name evidence="15" type="ORF">LEILUT_R09823</name>
</gene>
<evidence type="ECO:0000259" key="13">
    <source>
        <dbReference type="PROSITE" id="PS50097"/>
    </source>
</evidence>
<evidence type="ECO:0000259" key="14">
    <source>
        <dbReference type="PROSITE" id="PS50157"/>
    </source>
</evidence>
<evidence type="ECO:0000256" key="4">
    <source>
        <dbReference type="ARBA" id="ARBA00022737"/>
    </source>
</evidence>
<dbReference type="PROSITE" id="PS50097">
    <property type="entry name" value="BTB"/>
    <property type="match status" value="1"/>
</dbReference>
<dbReference type="PANTHER" id="PTHR46105:SF27">
    <property type="entry name" value="TRANSCRIPTIONAL REGULATOR KAISO"/>
    <property type="match status" value="1"/>
</dbReference>
<evidence type="ECO:0000256" key="5">
    <source>
        <dbReference type="ARBA" id="ARBA00022771"/>
    </source>
</evidence>
<dbReference type="SUPFAM" id="SSF57667">
    <property type="entry name" value="beta-beta-alpha zinc fingers"/>
    <property type="match status" value="2"/>
</dbReference>
<accession>A0A7L2A5Q7</accession>
<keyword evidence="6" id="KW-0862">Zinc</keyword>
<evidence type="ECO:0000256" key="12">
    <source>
        <dbReference type="SAM" id="MobiDB-lite"/>
    </source>
</evidence>
<organism evidence="15 16">
    <name type="scientific">Leiothrix lutea</name>
    <name type="common">Red-billed leiothrix</name>
    <name type="synonym">Sylvia lutea</name>
    <dbReference type="NCBI Taxonomy" id="36275"/>
    <lineage>
        <taxon>Eukaryota</taxon>
        <taxon>Metazoa</taxon>
        <taxon>Chordata</taxon>
        <taxon>Craniata</taxon>
        <taxon>Vertebrata</taxon>
        <taxon>Euteleostomi</taxon>
        <taxon>Archelosauria</taxon>
        <taxon>Archosauria</taxon>
        <taxon>Dinosauria</taxon>
        <taxon>Saurischia</taxon>
        <taxon>Theropoda</taxon>
        <taxon>Coelurosauria</taxon>
        <taxon>Aves</taxon>
        <taxon>Neognathae</taxon>
        <taxon>Neoaves</taxon>
        <taxon>Telluraves</taxon>
        <taxon>Australaves</taxon>
        <taxon>Passeriformes</taxon>
        <taxon>Sylvioidea</taxon>
        <taxon>Leiothrichidae</taxon>
        <taxon>Leiothrix</taxon>
    </lineage>
</organism>
<dbReference type="SMART" id="SM00225">
    <property type="entry name" value="BTB"/>
    <property type="match status" value="1"/>
</dbReference>
<feature type="region of interest" description="Disordered" evidence="12">
    <location>
        <begin position="456"/>
        <end position="482"/>
    </location>
</feature>
<feature type="non-terminal residue" evidence="15">
    <location>
        <position position="678"/>
    </location>
</feature>
<feature type="compositionally biased region" description="Polar residues" evidence="12">
    <location>
        <begin position="133"/>
        <end position="142"/>
    </location>
</feature>
<evidence type="ECO:0000256" key="3">
    <source>
        <dbReference type="ARBA" id="ARBA00022723"/>
    </source>
</evidence>
<dbReference type="Proteomes" id="UP000524007">
    <property type="component" value="Unassembled WGS sequence"/>
</dbReference>
<feature type="compositionally biased region" description="Low complexity" evidence="12">
    <location>
        <begin position="343"/>
        <end position="354"/>
    </location>
</feature>
<dbReference type="Pfam" id="PF00651">
    <property type="entry name" value="BTB"/>
    <property type="match status" value="1"/>
</dbReference>
<feature type="non-terminal residue" evidence="15">
    <location>
        <position position="1"/>
    </location>
</feature>
<comment type="caution">
    <text evidence="15">The sequence shown here is derived from an EMBL/GenBank/DDBJ whole genome shotgun (WGS) entry which is preliminary data.</text>
</comment>
<feature type="region of interest" description="Disordered" evidence="12">
    <location>
        <begin position="341"/>
        <end position="386"/>
    </location>
</feature>
<evidence type="ECO:0000256" key="1">
    <source>
        <dbReference type="ARBA" id="ARBA00004123"/>
    </source>
</evidence>
<reference evidence="15 16" key="1">
    <citation type="submission" date="2019-09" db="EMBL/GenBank/DDBJ databases">
        <title>Bird 10,000 Genomes (B10K) Project - Family phase.</title>
        <authorList>
            <person name="Zhang G."/>
        </authorList>
    </citation>
    <scope>NUCLEOTIDE SEQUENCE [LARGE SCALE GENOMIC DNA]</scope>
    <source>
        <strain evidence="15">B10K-DU-002-43</strain>
        <tissue evidence="15">Muscle</tissue>
    </source>
</reference>
<keyword evidence="7" id="KW-0805">Transcription regulation</keyword>
<keyword evidence="3" id="KW-0479">Metal-binding</keyword>
<dbReference type="InterPro" id="IPR000210">
    <property type="entry name" value="BTB/POZ_dom"/>
</dbReference>
<feature type="region of interest" description="Disordered" evidence="12">
    <location>
        <begin position="614"/>
        <end position="642"/>
    </location>
</feature>
<evidence type="ECO:0000256" key="11">
    <source>
        <dbReference type="PROSITE-ProRule" id="PRU00042"/>
    </source>
</evidence>
<keyword evidence="5 11" id="KW-0863">Zinc-finger</keyword>
<feature type="domain" description="C2H2-type" evidence="14">
    <location>
        <begin position="527"/>
        <end position="554"/>
    </location>
</feature>